<dbReference type="AlphaFoldDB" id="A0A1S8WZS6"/>
<accession>A0A1S8WZS6</accession>
<evidence type="ECO:0000313" key="2">
    <source>
        <dbReference type="Proteomes" id="UP000243686"/>
    </source>
</evidence>
<dbReference type="EMBL" id="KV893087">
    <property type="protein sequence ID" value="OON19743.1"/>
    <property type="molecule type" value="Genomic_DNA"/>
</dbReference>
<protein>
    <submittedName>
        <fullName evidence="1">Uncharacterized protein</fullName>
    </submittedName>
</protein>
<dbReference type="Proteomes" id="UP000243686">
    <property type="component" value="Unassembled WGS sequence"/>
</dbReference>
<gene>
    <name evidence="1" type="ORF">X801_04386</name>
</gene>
<proteinExistence type="predicted"/>
<organism evidence="1 2">
    <name type="scientific">Opisthorchis viverrini</name>
    <name type="common">Southeast Asian liver fluke</name>
    <dbReference type="NCBI Taxonomy" id="6198"/>
    <lineage>
        <taxon>Eukaryota</taxon>
        <taxon>Metazoa</taxon>
        <taxon>Spiralia</taxon>
        <taxon>Lophotrochozoa</taxon>
        <taxon>Platyhelminthes</taxon>
        <taxon>Trematoda</taxon>
        <taxon>Digenea</taxon>
        <taxon>Opisthorchiida</taxon>
        <taxon>Opisthorchiata</taxon>
        <taxon>Opisthorchiidae</taxon>
        <taxon>Opisthorchis</taxon>
    </lineage>
</organism>
<evidence type="ECO:0000313" key="1">
    <source>
        <dbReference type="EMBL" id="OON19743.1"/>
    </source>
</evidence>
<name>A0A1S8WZS6_OPIVI</name>
<sequence>MPQSDDGLRPLVLSLNASPTEHDAVHSSDNRHLELGLARLRIRELEIQLELQELSEVKAKRSNQDKCDSHTQLQSDPADSKSIAFALERRMELPKRELQRFNGNPKDY</sequence>
<reference evidence="1 2" key="1">
    <citation type="submission" date="2015-03" db="EMBL/GenBank/DDBJ databases">
        <title>Draft genome of the nematode, Opisthorchis viverrini.</title>
        <authorList>
            <person name="Mitreva M."/>
        </authorList>
    </citation>
    <scope>NUCLEOTIDE SEQUENCE [LARGE SCALE GENOMIC DNA]</scope>
    <source>
        <strain evidence="1">Khon Kaen</strain>
    </source>
</reference>
<keyword evidence="2" id="KW-1185">Reference proteome</keyword>